<organism evidence="10 11">
    <name type="scientific">Panacagrimonas perspica</name>
    <dbReference type="NCBI Taxonomy" id="381431"/>
    <lineage>
        <taxon>Bacteria</taxon>
        <taxon>Pseudomonadati</taxon>
        <taxon>Pseudomonadota</taxon>
        <taxon>Gammaproteobacteria</taxon>
        <taxon>Nevskiales</taxon>
        <taxon>Nevskiaceae</taxon>
        <taxon>Panacagrimonas</taxon>
    </lineage>
</organism>
<keyword evidence="3" id="KW-0808">Transferase</keyword>
<evidence type="ECO:0000256" key="3">
    <source>
        <dbReference type="ARBA" id="ARBA00022679"/>
    </source>
</evidence>
<dbReference type="InterPro" id="IPR000719">
    <property type="entry name" value="Prot_kinase_dom"/>
</dbReference>
<keyword evidence="6" id="KW-0067">ATP-binding</keyword>
<evidence type="ECO:0000313" key="11">
    <source>
        <dbReference type="Proteomes" id="UP000295341"/>
    </source>
</evidence>
<dbReference type="EC" id="2.7.11.1" evidence="1"/>
<dbReference type="InterPro" id="IPR011009">
    <property type="entry name" value="Kinase-like_dom_sf"/>
</dbReference>
<keyword evidence="5 10" id="KW-0418">Kinase</keyword>
<dbReference type="OrthoDB" id="9801841at2"/>
<comment type="catalytic activity">
    <reaction evidence="8">
        <text>L-seryl-[protein] + ATP = O-phospho-L-seryl-[protein] + ADP + H(+)</text>
        <dbReference type="Rhea" id="RHEA:17989"/>
        <dbReference type="Rhea" id="RHEA-COMP:9863"/>
        <dbReference type="Rhea" id="RHEA-COMP:11604"/>
        <dbReference type="ChEBI" id="CHEBI:15378"/>
        <dbReference type="ChEBI" id="CHEBI:29999"/>
        <dbReference type="ChEBI" id="CHEBI:30616"/>
        <dbReference type="ChEBI" id="CHEBI:83421"/>
        <dbReference type="ChEBI" id="CHEBI:456216"/>
        <dbReference type="EC" id="2.7.11.1"/>
    </reaction>
</comment>
<feature type="domain" description="Protein kinase" evidence="9">
    <location>
        <begin position="14"/>
        <end position="333"/>
    </location>
</feature>
<dbReference type="PANTHER" id="PTHR24363:SF0">
    <property type="entry name" value="SERINE_THREONINE KINASE LIKE DOMAIN CONTAINING 1"/>
    <property type="match status" value="1"/>
</dbReference>
<protein>
    <recommendedName>
        <fullName evidence="1">non-specific serine/threonine protein kinase</fullName>
        <ecNumber evidence="1">2.7.11.1</ecNumber>
    </recommendedName>
</protein>
<keyword evidence="11" id="KW-1185">Reference proteome</keyword>
<sequence length="428" mass="47719">MNAWTDAVGWDGEWEPQGQLPAGGQGVVKHVRHRVTGQAACLKILSRQSDPERRARFFREATAYATCLHAGIPRLVSSNANLHEDPKRKLFLVIDFVEGPTIAEHVGRNGPLPFDEAAAIVLRLLEIVGYVHGEGWVHRDIKPDNIILRASSPADPVLLDFGLGYRDGASNDFRTEQGQEIGNRFLRLPELSAGSPAKQDVRTDLAFLGGIFFFLLTATSPATLLDQAGRMPHQRAEATAAIRLTAGPALNVLLSFFDRTFSQKISGRFESANAMRKELEAVVHRQNRPASEPEDDLDLVMASLNTVADRELAKNKQRYERVMNVVREVHAEILRKVSSTYRSYAGGHVDFTQGLRNRLGFHHFATHDKRYAPEFLIRVEGEELVVLVDGTMFYRTDVEEPVLDDAFRRSVRDLYVAGLRDLTSGEGA</sequence>
<evidence type="ECO:0000256" key="4">
    <source>
        <dbReference type="ARBA" id="ARBA00022741"/>
    </source>
</evidence>
<evidence type="ECO:0000313" key="10">
    <source>
        <dbReference type="EMBL" id="TDU28889.1"/>
    </source>
</evidence>
<comment type="caution">
    <text evidence="10">The sequence shown here is derived from an EMBL/GenBank/DDBJ whole genome shotgun (WGS) entry which is preliminary data.</text>
</comment>
<evidence type="ECO:0000256" key="8">
    <source>
        <dbReference type="ARBA" id="ARBA00048679"/>
    </source>
</evidence>
<reference evidence="10 11" key="1">
    <citation type="submission" date="2019-03" db="EMBL/GenBank/DDBJ databases">
        <title>Genomic Encyclopedia of Type Strains, Phase IV (KMG-IV): sequencing the most valuable type-strain genomes for metagenomic binning, comparative biology and taxonomic classification.</title>
        <authorList>
            <person name="Goeker M."/>
        </authorList>
    </citation>
    <scope>NUCLEOTIDE SEQUENCE [LARGE SCALE GENOMIC DNA]</scope>
    <source>
        <strain evidence="10 11">DSM 26377</strain>
    </source>
</reference>
<proteinExistence type="predicted"/>
<evidence type="ECO:0000256" key="2">
    <source>
        <dbReference type="ARBA" id="ARBA00022527"/>
    </source>
</evidence>
<dbReference type="Proteomes" id="UP000295341">
    <property type="component" value="Unassembled WGS sequence"/>
</dbReference>
<dbReference type="Pfam" id="PF00069">
    <property type="entry name" value="Pkinase"/>
    <property type="match status" value="1"/>
</dbReference>
<dbReference type="SMART" id="SM00220">
    <property type="entry name" value="S_TKc"/>
    <property type="match status" value="1"/>
</dbReference>
<dbReference type="AlphaFoldDB" id="A0A4S3K3I7"/>
<dbReference type="SUPFAM" id="SSF56112">
    <property type="entry name" value="Protein kinase-like (PK-like)"/>
    <property type="match status" value="1"/>
</dbReference>
<dbReference type="Gene3D" id="1.10.510.10">
    <property type="entry name" value="Transferase(Phosphotransferase) domain 1"/>
    <property type="match status" value="1"/>
</dbReference>
<gene>
    <name evidence="10" type="ORF">DFR24_3269</name>
</gene>
<dbReference type="GO" id="GO:0004674">
    <property type="term" value="F:protein serine/threonine kinase activity"/>
    <property type="evidence" value="ECO:0007669"/>
    <property type="project" value="UniProtKB-KW"/>
</dbReference>
<name>A0A4S3K3I7_9GAMM</name>
<evidence type="ECO:0000259" key="9">
    <source>
        <dbReference type="PROSITE" id="PS50011"/>
    </source>
</evidence>
<comment type="catalytic activity">
    <reaction evidence="7">
        <text>L-threonyl-[protein] + ATP = O-phospho-L-threonyl-[protein] + ADP + H(+)</text>
        <dbReference type="Rhea" id="RHEA:46608"/>
        <dbReference type="Rhea" id="RHEA-COMP:11060"/>
        <dbReference type="Rhea" id="RHEA-COMP:11605"/>
        <dbReference type="ChEBI" id="CHEBI:15378"/>
        <dbReference type="ChEBI" id="CHEBI:30013"/>
        <dbReference type="ChEBI" id="CHEBI:30616"/>
        <dbReference type="ChEBI" id="CHEBI:61977"/>
        <dbReference type="ChEBI" id="CHEBI:456216"/>
        <dbReference type="EC" id="2.7.11.1"/>
    </reaction>
</comment>
<dbReference type="GO" id="GO:0005524">
    <property type="term" value="F:ATP binding"/>
    <property type="evidence" value="ECO:0007669"/>
    <property type="project" value="UniProtKB-KW"/>
</dbReference>
<keyword evidence="2" id="KW-0723">Serine/threonine-protein kinase</keyword>
<evidence type="ECO:0000256" key="1">
    <source>
        <dbReference type="ARBA" id="ARBA00012513"/>
    </source>
</evidence>
<dbReference type="EMBL" id="SOBT01000009">
    <property type="protein sequence ID" value="TDU28889.1"/>
    <property type="molecule type" value="Genomic_DNA"/>
</dbReference>
<keyword evidence="4" id="KW-0547">Nucleotide-binding</keyword>
<evidence type="ECO:0000256" key="6">
    <source>
        <dbReference type="ARBA" id="ARBA00022840"/>
    </source>
</evidence>
<dbReference type="PANTHER" id="PTHR24363">
    <property type="entry name" value="SERINE/THREONINE PROTEIN KINASE"/>
    <property type="match status" value="1"/>
</dbReference>
<evidence type="ECO:0000256" key="7">
    <source>
        <dbReference type="ARBA" id="ARBA00047899"/>
    </source>
</evidence>
<evidence type="ECO:0000256" key="5">
    <source>
        <dbReference type="ARBA" id="ARBA00022777"/>
    </source>
</evidence>
<accession>A0A4S3K3I7</accession>
<dbReference type="PROSITE" id="PS50011">
    <property type="entry name" value="PROTEIN_KINASE_DOM"/>
    <property type="match status" value="1"/>
</dbReference>
<dbReference type="RefSeq" id="WP_133882410.1">
    <property type="nucleotide sequence ID" value="NZ_MWIN01000018.1"/>
</dbReference>